<evidence type="ECO:0000256" key="8">
    <source>
        <dbReference type="NCBIfam" id="TIGR00558"/>
    </source>
</evidence>
<feature type="binding site" evidence="9">
    <location>
        <begin position="4"/>
        <end position="7"/>
    </location>
    <ligand>
        <name>substrate</name>
    </ligand>
</feature>
<dbReference type="HAMAP" id="MF_01629">
    <property type="entry name" value="PdxH"/>
    <property type="match status" value="1"/>
</dbReference>
<sequence>MSQRYDYVRGVLIESSLNPSPFAELEGWIEIARRVDVVEPTAMCVSTVGADGRPSARFVLLRDLDERGLTFFTNYESRKGRELAQNPFACATFWWGSLERQVRVEGRVEKVSPDESDAYFHSRPRQSQFASAASPQSQVVQSREELESAVANLAARYPEGDMPRPESWGGYRLIPDRFEFWQGRPARLHDRLVYTLGGDQWIIHRLAP</sequence>
<dbReference type="PANTHER" id="PTHR10851:SF0">
    <property type="entry name" value="PYRIDOXINE-5'-PHOSPHATE OXIDASE"/>
    <property type="match status" value="1"/>
</dbReference>
<dbReference type="RefSeq" id="WP_038476160.1">
    <property type="nucleotide sequence ID" value="NZ_CP007139.1"/>
</dbReference>
<keyword evidence="14" id="KW-1185">Reference proteome</keyword>
<feature type="binding site" evidence="10">
    <location>
        <position position="78"/>
    </location>
    <ligand>
        <name>FMN</name>
        <dbReference type="ChEBI" id="CHEBI:58210"/>
    </ligand>
</feature>
<evidence type="ECO:0000259" key="11">
    <source>
        <dbReference type="Pfam" id="PF01243"/>
    </source>
</evidence>
<evidence type="ECO:0000259" key="12">
    <source>
        <dbReference type="Pfam" id="PF10590"/>
    </source>
</evidence>
<dbReference type="NCBIfam" id="TIGR00558">
    <property type="entry name" value="pdxH"/>
    <property type="match status" value="1"/>
</dbReference>
<dbReference type="Gene3D" id="2.30.110.10">
    <property type="entry name" value="Electron Transport, Fmn-binding Protein, Chain A"/>
    <property type="match status" value="1"/>
</dbReference>
<dbReference type="InterPro" id="IPR019576">
    <property type="entry name" value="Pyridoxamine_oxidase_dimer_C"/>
</dbReference>
<evidence type="ECO:0000256" key="5">
    <source>
        <dbReference type="ARBA" id="ARBA00023002"/>
    </source>
</evidence>
<organism evidence="13 14">
    <name type="scientific">Fimbriimonas ginsengisoli Gsoil 348</name>
    <dbReference type="NCBI Taxonomy" id="661478"/>
    <lineage>
        <taxon>Bacteria</taxon>
        <taxon>Bacillati</taxon>
        <taxon>Armatimonadota</taxon>
        <taxon>Fimbriimonadia</taxon>
        <taxon>Fimbriimonadales</taxon>
        <taxon>Fimbriimonadaceae</taxon>
        <taxon>Fimbriimonas</taxon>
    </lineage>
</organism>
<dbReference type="Proteomes" id="UP000027982">
    <property type="component" value="Chromosome"/>
</dbReference>
<dbReference type="PANTHER" id="PTHR10851">
    <property type="entry name" value="PYRIDOXINE-5-PHOSPHATE OXIDASE"/>
    <property type="match status" value="1"/>
</dbReference>
<proteinExistence type="inferred from homology"/>
<dbReference type="InterPro" id="IPR000659">
    <property type="entry name" value="Pyridox_Oxase"/>
</dbReference>
<dbReference type="InterPro" id="IPR019740">
    <property type="entry name" value="Pyridox_Oxase_CS"/>
</dbReference>
<dbReference type="Pfam" id="PF10590">
    <property type="entry name" value="PNP_phzG_C"/>
    <property type="match status" value="1"/>
</dbReference>
<feature type="domain" description="Pyridoxamine 5'-phosphate oxidase N-terminal" evidence="11">
    <location>
        <begin position="39"/>
        <end position="152"/>
    </location>
</feature>
<dbReference type="HOGENOM" id="CLU_032263_2_2_0"/>
<name>A0A068NVQ5_FIMGI</name>
<gene>
    <name evidence="13" type="ORF">OP10G_4084</name>
</gene>
<feature type="binding site" evidence="9">
    <location>
        <position position="127"/>
    </location>
    <ligand>
        <name>substrate</name>
    </ligand>
</feature>
<feature type="binding site" evidence="10">
    <location>
        <position position="181"/>
    </location>
    <ligand>
        <name>FMN</name>
        <dbReference type="ChEBI" id="CHEBI:58210"/>
    </ligand>
</feature>
<dbReference type="Pfam" id="PF01243">
    <property type="entry name" value="PNPOx_N"/>
    <property type="match status" value="1"/>
</dbReference>
<evidence type="ECO:0000256" key="7">
    <source>
        <dbReference type="ARBA" id="ARBA00060587"/>
    </source>
</evidence>
<feature type="binding site" evidence="10">
    <location>
        <position position="79"/>
    </location>
    <ligand>
        <name>FMN</name>
        <dbReference type="ChEBI" id="CHEBI:58210"/>
    </ligand>
</feature>
<feature type="binding site" evidence="10">
    <location>
        <position position="191"/>
    </location>
    <ligand>
        <name>FMN</name>
        <dbReference type="ChEBI" id="CHEBI:58210"/>
    </ligand>
</feature>
<evidence type="ECO:0000256" key="9">
    <source>
        <dbReference type="PIRSR" id="PIRSR000190-1"/>
    </source>
</evidence>
<dbReference type="FunFam" id="2.30.110.10:FF:000020">
    <property type="entry name" value="PNPO isoform 11"/>
    <property type="match status" value="1"/>
</dbReference>
<evidence type="ECO:0000313" key="13">
    <source>
        <dbReference type="EMBL" id="AIE87452.1"/>
    </source>
</evidence>
<evidence type="ECO:0000256" key="2">
    <source>
        <dbReference type="ARBA" id="ARBA00011738"/>
    </source>
</evidence>
<dbReference type="PROSITE" id="PS01064">
    <property type="entry name" value="PYRIDOX_OXIDASE"/>
    <property type="match status" value="1"/>
</dbReference>
<comment type="pathway">
    <text evidence="7">Cofactor metabolism.</text>
</comment>
<dbReference type="EMBL" id="CP007139">
    <property type="protein sequence ID" value="AIE87452.1"/>
    <property type="molecule type" value="Genomic_DNA"/>
</dbReference>
<evidence type="ECO:0000313" key="14">
    <source>
        <dbReference type="Proteomes" id="UP000027982"/>
    </source>
</evidence>
<accession>A0A068NVQ5</accession>
<dbReference type="KEGG" id="fgi:OP10G_4084"/>
<dbReference type="GO" id="GO:0010181">
    <property type="term" value="F:FMN binding"/>
    <property type="evidence" value="ECO:0007669"/>
    <property type="project" value="UniProtKB-UniRule"/>
</dbReference>
<dbReference type="GO" id="GO:0004733">
    <property type="term" value="F:pyridoxamine phosphate oxidase activity"/>
    <property type="evidence" value="ECO:0007669"/>
    <property type="project" value="UniProtKB-UniRule"/>
</dbReference>
<dbReference type="eggNOG" id="COG0259">
    <property type="taxonomic scope" value="Bacteria"/>
</dbReference>
<feature type="binding site" evidence="9">
    <location>
        <begin position="187"/>
        <end position="189"/>
    </location>
    <ligand>
        <name>substrate</name>
    </ligand>
</feature>
<keyword evidence="5" id="KW-0560">Oxidoreductase</keyword>
<evidence type="ECO:0000256" key="1">
    <source>
        <dbReference type="ARBA" id="ARBA00007301"/>
    </source>
</evidence>
<keyword evidence="3" id="KW-0285">Flavoprotein</keyword>
<dbReference type="GO" id="GO:0008615">
    <property type="term" value="P:pyridoxine biosynthetic process"/>
    <property type="evidence" value="ECO:0007669"/>
    <property type="project" value="UniProtKB-UniRule"/>
</dbReference>
<feature type="binding site" evidence="9">
    <location>
        <position position="123"/>
    </location>
    <ligand>
        <name>substrate</name>
    </ligand>
</feature>
<feature type="binding site" evidence="9">
    <location>
        <position position="119"/>
    </location>
    <ligand>
        <name>substrate</name>
    </ligand>
</feature>
<dbReference type="PIRSF" id="PIRSF000190">
    <property type="entry name" value="Pyd_amn-ph_oxd"/>
    <property type="match status" value="1"/>
</dbReference>
<keyword evidence="4 10" id="KW-0288">FMN</keyword>
<dbReference type="AlphaFoldDB" id="A0A068NVQ5"/>
<keyword evidence="6" id="KW-0664">Pyridoxine biosynthesis</keyword>
<dbReference type="STRING" id="661478.OP10G_4084"/>
<protein>
    <recommendedName>
        <fullName evidence="8">Pyridoxamine 5'-phosphate oxidase</fullName>
        <ecNumber evidence="8">1.4.3.5</ecNumber>
    </recommendedName>
</protein>
<feature type="binding site" evidence="10">
    <location>
        <begin position="136"/>
        <end position="137"/>
    </location>
    <ligand>
        <name>FMN</name>
        <dbReference type="ChEBI" id="CHEBI:58210"/>
    </ligand>
</feature>
<feature type="domain" description="Pyridoxine 5'-phosphate oxidase dimerisation C-terminal" evidence="12">
    <location>
        <begin position="168"/>
        <end position="208"/>
    </location>
</feature>
<dbReference type="SUPFAM" id="SSF50475">
    <property type="entry name" value="FMN-binding split barrel"/>
    <property type="match status" value="1"/>
</dbReference>
<dbReference type="InterPro" id="IPR011576">
    <property type="entry name" value="Pyridox_Oxase_N"/>
</dbReference>
<reference evidence="13 14" key="1">
    <citation type="journal article" date="2014" name="PLoS ONE">
        <title>The first complete genome sequence of the class fimbriimonadia in the phylum armatimonadetes.</title>
        <authorList>
            <person name="Hu Z.Y."/>
            <person name="Wang Y.Z."/>
            <person name="Im W.T."/>
            <person name="Wang S.Y."/>
            <person name="Zhao G.P."/>
            <person name="Zheng H.J."/>
            <person name="Quan Z.X."/>
        </authorList>
    </citation>
    <scope>NUCLEOTIDE SEQUENCE [LARGE SCALE GENOMIC DNA]</scope>
    <source>
        <strain evidence="13">Gsoil 348</strain>
    </source>
</reference>
<comment type="subunit">
    <text evidence="2">Homodimer.</text>
</comment>
<comment type="similarity">
    <text evidence="1">Belongs to the pyridoxamine 5'-phosphate oxidase family.</text>
</comment>
<feature type="binding site" evidence="10">
    <location>
        <begin position="72"/>
        <end position="73"/>
    </location>
    <ligand>
        <name>FMN</name>
        <dbReference type="ChEBI" id="CHEBI:58210"/>
    </ligand>
</feature>
<feature type="binding site" evidence="10">
    <location>
        <position position="101"/>
    </location>
    <ligand>
        <name>FMN</name>
        <dbReference type="ChEBI" id="CHEBI:58210"/>
    </ligand>
</feature>
<evidence type="ECO:0000256" key="4">
    <source>
        <dbReference type="ARBA" id="ARBA00022643"/>
    </source>
</evidence>
<comment type="cofactor">
    <cofactor evidence="10">
        <name>FMN</name>
        <dbReference type="ChEBI" id="CHEBI:58210"/>
    </cofactor>
    <text evidence="10">Binds 1 FMN per subunit.</text>
</comment>
<dbReference type="EC" id="1.4.3.5" evidence="8"/>
<evidence type="ECO:0000256" key="6">
    <source>
        <dbReference type="ARBA" id="ARBA00023096"/>
    </source>
</evidence>
<feature type="binding site" evidence="9">
    <location>
        <position position="62"/>
    </location>
    <ligand>
        <name>substrate</name>
    </ligand>
</feature>
<dbReference type="NCBIfam" id="NF004231">
    <property type="entry name" value="PRK05679.1"/>
    <property type="match status" value="1"/>
</dbReference>
<dbReference type="InterPro" id="IPR012349">
    <property type="entry name" value="Split_barrel_FMN-bd"/>
</dbReference>
<evidence type="ECO:0000256" key="10">
    <source>
        <dbReference type="PIRSR" id="PIRSR000190-2"/>
    </source>
</evidence>
<evidence type="ECO:0000256" key="3">
    <source>
        <dbReference type="ARBA" id="ARBA00022630"/>
    </source>
</evidence>